<comment type="caution">
    <text evidence="1">The sequence shown here is derived from an EMBL/GenBank/DDBJ whole genome shotgun (WGS) entry which is preliminary data.</text>
</comment>
<dbReference type="Proteomes" id="UP001363035">
    <property type="component" value="Unassembled WGS sequence"/>
</dbReference>
<proteinExistence type="predicted"/>
<sequence>MRLRKDLEVRQVGEDYVIIEPDQGMMDFSKVYTLNETAAWLWNSLKNTDFTVDDVVKLLMEEYELSDNDHKTVEADAENLIAIFKKNNLLAED</sequence>
<dbReference type="Gene3D" id="1.10.10.1150">
    <property type="entry name" value="Coenzyme PQQ synthesis protein D (PqqD)"/>
    <property type="match status" value="1"/>
</dbReference>
<dbReference type="EMBL" id="JAYLLN010000021">
    <property type="protein sequence ID" value="MEI5985195.1"/>
    <property type="molecule type" value="Genomic_DNA"/>
</dbReference>
<reference evidence="1 2" key="1">
    <citation type="submission" date="2024-01" db="EMBL/GenBank/DDBJ databases">
        <title>Sphingobacterium tenebrionis sp. nov., a novel endophyte isolated from tenebrio molitor intestines.</title>
        <authorList>
            <person name="Zhang C."/>
        </authorList>
    </citation>
    <scope>NUCLEOTIDE SEQUENCE [LARGE SCALE GENOMIC DNA]</scope>
    <source>
        <strain evidence="1 2">PU5-4</strain>
    </source>
</reference>
<dbReference type="Pfam" id="PF05402">
    <property type="entry name" value="PqqD"/>
    <property type="match status" value="1"/>
</dbReference>
<dbReference type="InterPro" id="IPR008792">
    <property type="entry name" value="PQQD"/>
</dbReference>
<evidence type="ECO:0000313" key="2">
    <source>
        <dbReference type="Proteomes" id="UP001363035"/>
    </source>
</evidence>
<dbReference type="RefSeq" id="WP_099365560.1">
    <property type="nucleotide sequence ID" value="NZ_JAYLLN010000021.1"/>
</dbReference>
<evidence type="ECO:0000313" key="1">
    <source>
        <dbReference type="EMBL" id="MEI5985195.1"/>
    </source>
</evidence>
<accession>A0ABU8I643</accession>
<keyword evidence="2" id="KW-1185">Reference proteome</keyword>
<name>A0ABU8I643_9SPHI</name>
<gene>
    <name evidence="1" type="ORF">VJ786_09795</name>
</gene>
<organism evidence="1 2">
    <name type="scientific">Sphingobacterium tenebrionis</name>
    <dbReference type="NCBI Taxonomy" id="3111775"/>
    <lineage>
        <taxon>Bacteria</taxon>
        <taxon>Pseudomonadati</taxon>
        <taxon>Bacteroidota</taxon>
        <taxon>Sphingobacteriia</taxon>
        <taxon>Sphingobacteriales</taxon>
        <taxon>Sphingobacteriaceae</taxon>
        <taxon>Sphingobacterium</taxon>
    </lineage>
</organism>
<dbReference type="InterPro" id="IPR041881">
    <property type="entry name" value="PqqD_sf"/>
</dbReference>
<protein>
    <submittedName>
        <fullName evidence="1">PqqD family protein</fullName>
    </submittedName>
</protein>